<sequence>MVQFTSYVQLFRLGVCINGSVYWRYIMMLRHLD</sequence>
<dbReference type="AlphaFoldDB" id="A0A124SH44"/>
<organism evidence="1 2">
    <name type="scientific">Cynara cardunculus var. scolymus</name>
    <name type="common">Globe artichoke</name>
    <name type="synonym">Cynara scolymus</name>
    <dbReference type="NCBI Taxonomy" id="59895"/>
    <lineage>
        <taxon>Eukaryota</taxon>
        <taxon>Viridiplantae</taxon>
        <taxon>Streptophyta</taxon>
        <taxon>Embryophyta</taxon>
        <taxon>Tracheophyta</taxon>
        <taxon>Spermatophyta</taxon>
        <taxon>Magnoliopsida</taxon>
        <taxon>eudicotyledons</taxon>
        <taxon>Gunneridae</taxon>
        <taxon>Pentapetalae</taxon>
        <taxon>asterids</taxon>
        <taxon>campanulids</taxon>
        <taxon>Asterales</taxon>
        <taxon>Asteraceae</taxon>
        <taxon>Carduoideae</taxon>
        <taxon>Cardueae</taxon>
        <taxon>Carduinae</taxon>
        <taxon>Cynara</taxon>
    </lineage>
</organism>
<dbReference type="Proteomes" id="UP000243975">
    <property type="component" value="Unassembled WGS sequence"/>
</dbReference>
<dbReference type="Gramene" id="KVI08388">
    <property type="protein sequence ID" value="KVI08388"/>
    <property type="gene ID" value="Ccrd_013240"/>
</dbReference>
<proteinExistence type="predicted"/>
<keyword evidence="2" id="KW-1185">Reference proteome</keyword>
<name>A0A124SH44_CYNCS</name>
<accession>A0A124SH44</accession>
<evidence type="ECO:0000313" key="1">
    <source>
        <dbReference type="EMBL" id="KVI08388.1"/>
    </source>
</evidence>
<reference evidence="1 2" key="1">
    <citation type="journal article" date="2016" name="Sci. Rep.">
        <title>The genome sequence of the outbreeding globe artichoke constructed de novo incorporating a phase-aware low-pass sequencing strategy of F1 progeny.</title>
        <authorList>
            <person name="Scaglione D."/>
            <person name="Reyes-Chin-Wo S."/>
            <person name="Acquadro A."/>
            <person name="Froenicke L."/>
            <person name="Portis E."/>
            <person name="Beitel C."/>
            <person name="Tirone M."/>
            <person name="Mauro R."/>
            <person name="Lo Monaco A."/>
            <person name="Mauromicale G."/>
            <person name="Faccioli P."/>
            <person name="Cattivelli L."/>
            <person name="Rieseberg L."/>
            <person name="Michelmore R."/>
            <person name="Lanteri S."/>
        </authorList>
    </citation>
    <scope>NUCLEOTIDE SEQUENCE [LARGE SCALE GENOMIC DNA]</scope>
    <source>
        <strain evidence="1">2C</strain>
    </source>
</reference>
<dbReference type="EMBL" id="LEKV01001127">
    <property type="protein sequence ID" value="KVI08388.1"/>
    <property type="molecule type" value="Genomic_DNA"/>
</dbReference>
<comment type="caution">
    <text evidence="1">The sequence shown here is derived from an EMBL/GenBank/DDBJ whole genome shotgun (WGS) entry which is preliminary data.</text>
</comment>
<gene>
    <name evidence="1" type="ORF">Ccrd_013240</name>
</gene>
<evidence type="ECO:0000313" key="2">
    <source>
        <dbReference type="Proteomes" id="UP000243975"/>
    </source>
</evidence>
<protein>
    <submittedName>
        <fullName evidence="1">Uncharacterized protein</fullName>
    </submittedName>
</protein>